<organism evidence="1 2">
    <name type="scientific">Dermacentor silvarum</name>
    <name type="common">Tick</name>
    <dbReference type="NCBI Taxonomy" id="543639"/>
    <lineage>
        <taxon>Eukaryota</taxon>
        <taxon>Metazoa</taxon>
        <taxon>Ecdysozoa</taxon>
        <taxon>Arthropoda</taxon>
        <taxon>Chelicerata</taxon>
        <taxon>Arachnida</taxon>
        <taxon>Acari</taxon>
        <taxon>Parasitiformes</taxon>
        <taxon>Ixodida</taxon>
        <taxon>Ixodoidea</taxon>
        <taxon>Ixodidae</taxon>
        <taxon>Rhipicephalinae</taxon>
        <taxon>Dermacentor</taxon>
    </lineage>
</organism>
<dbReference type="EMBL" id="CM023474">
    <property type="protein sequence ID" value="KAH7949614.1"/>
    <property type="molecule type" value="Genomic_DNA"/>
</dbReference>
<evidence type="ECO:0000313" key="2">
    <source>
        <dbReference type="Proteomes" id="UP000821865"/>
    </source>
</evidence>
<protein>
    <submittedName>
        <fullName evidence="1">Uncharacterized protein</fullName>
    </submittedName>
</protein>
<keyword evidence="2" id="KW-1185">Reference proteome</keyword>
<gene>
    <name evidence="1" type="ORF">HPB49_012757</name>
</gene>
<proteinExistence type="predicted"/>
<name>A0ACB8CR43_DERSI</name>
<sequence length="356" mass="41054">MGELEKALGMENELATHLLAFVFVRLSTHYTIPVGYYFTRSTTGEQLHHLTMHLIRSVEDAGFEVVRLVADNHSSNCRMFSILSNGAIQPVVHPMNDNRRLFLAFDHCHILKNERNQLLAPNLFLCNGGEYYSPKYLRMLVDIIERQRVQASPAPHKEARVSYELREDERQESSRRVFARATLRYLQQYGRRFGVLGFEDSLPTIHFMEMIHKWFTIHNIRSTTFYVITRDPDRMPFSSCDDDRLSWLENEFLPFFAAWKETAPDKRAFISLETYEALQITTRSTVESTKFLLRSGFIYVLTAKFSSDPVEALFSTVRQLNGSNDQTDARAALSSLQKVLAMGIIHSLKAVAQNEL</sequence>
<reference evidence="1" key="1">
    <citation type="submission" date="2020-05" db="EMBL/GenBank/DDBJ databases">
        <title>Large-scale comparative analyses of tick genomes elucidate their genetic diversity and vector capacities.</title>
        <authorList>
            <person name="Jia N."/>
            <person name="Wang J."/>
            <person name="Shi W."/>
            <person name="Du L."/>
            <person name="Sun Y."/>
            <person name="Zhan W."/>
            <person name="Jiang J."/>
            <person name="Wang Q."/>
            <person name="Zhang B."/>
            <person name="Ji P."/>
            <person name="Sakyi L.B."/>
            <person name="Cui X."/>
            <person name="Yuan T."/>
            <person name="Jiang B."/>
            <person name="Yang W."/>
            <person name="Lam T.T.-Y."/>
            <person name="Chang Q."/>
            <person name="Ding S."/>
            <person name="Wang X."/>
            <person name="Zhu J."/>
            <person name="Ruan X."/>
            <person name="Zhao L."/>
            <person name="Wei J."/>
            <person name="Que T."/>
            <person name="Du C."/>
            <person name="Cheng J."/>
            <person name="Dai P."/>
            <person name="Han X."/>
            <person name="Huang E."/>
            <person name="Gao Y."/>
            <person name="Liu J."/>
            <person name="Shao H."/>
            <person name="Ye R."/>
            <person name="Li L."/>
            <person name="Wei W."/>
            <person name="Wang X."/>
            <person name="Wang C."/>
            <person name="Yang T."/>
            <person name="Huo Q."/>
            <person name="Li W."/>
            <person name="Guo W."/>
            <person name="Chen H."/>
            <person name="Zhou L."/>
            <person name="Ni X."/>
            <person name="Tian J."/>
            <person name="Zhou Y."/>
            <person name="Sheng Y."/>
            <person name="Liu T."/>
            <person name="Pan Y."/>
            <person name="Xia L."/>
            <person name="Li J."/>
            <person name="Zhao F."/>
            <person name="Cao W."/>
        </authorList>
    </citation>
    <scope>NUCLEOTIDE SEQUENCE</scope>
    <source>
        <strain evidence="1">Dsil-2018</strain>
    </source>
</reference>
<comment type="caution">
    <text evidence="1">The sequence shown here is derived from an EMBL/GenBank/DDBJ whole genome shotgun (WGS) entry which is preliminary data.</text>
</comment>
<evidence type="ECO:0000313" key="1">
    <source>
        <dbReference type="EMBL" id="KAH7949614.1"/>
    </source>
</evidence>
<dbReference type="Proteomes" id="UP000821865">
    <property type="component" value="Chromosome 5"/>
</dbReference>
<accession>A0ACB8CR43</accession>